<dbReference type="GO" id="GO:0004721">
    <property type="term" value="F:phosphoprotein phosphatase activity"/>
    <property type="evidence" value="ECO:0000318"/>
    <property type="project" value="GO_Central"/>
</dbReference>
<dbReference type="Gene3D" id="3.90.190.10">
    <property type="entry name" value="Protein tyrosine phosphatase superfamily"/>
    <property type="match status" value="1"/>
</dbReference>
<dbReference type="InParanoid" id="B3S3C2"/>
<dbReference type="FunFam" id="3.90.190.10:FF:000004">
    <property type="entry name" value="Protein phosphatase Slingshot homolog 2"/>
    <property type="match status" value="1"/>
</dbReference>
<dbReference type="GO" id="GO:0017017">
    <property type="term" value="F:MAP kinase tyrosine/serine/threonine phosphatase activity"/>
    <property type="evidence" value="ECO:0007669"/>
    <property type="project" value="InterPro"/>
</dbReference>
<dbReference type="eggNOG" id="KOG1716">
    <property type="taxonomic scope" value="Eukaryota"/>
</dbReference>
<dbReference type="PROSITE" id="PS50056">
    <property type="entry name" value="TYR_PHOSPHATASE_2"/>
    <property type="match status" value="1"/>
</dbReference>
<accession>B3S3C2</accession>
<dbReference type="SUPFAM" id="SSF52799">
    <property type="entry name" value="(Phosphotyrosine protein) phosphatases II"/>
    <property type="match status" value="1"/>
</dbReference>
<dbReference type="GeneID" id="6755846"/>
<feature type="non-terminal residue" evidence="7">
    <location>
        <position position="1"/>
    </location>
</feature>
<evidence type="ECO:0000256" key="1">
    <source>
        <dbReference type="ARBA" id="ARBA00008601"/>
    </source>
</evidence>
<comment type="catalytic activity">
    <reaction evidence="4">
        <text>O-phospho-L-threonyl-[protein] + H2O = L-threonyl-[protein] + phosphate</text>
        <dbReference type="Rhea" id="RHEA:47004"/>
        <dbReference type="Rhea" id="RHEA-COMP:11060"/>
        <dbReference type="Rhea" id="RHEA-COMP:11605"/>
        <dbReference type="ChEBI" id="CHEBI:15377"/>
        <dbReference type="ChEBI" id="CHEBI:30013"/>
        <dbReference type="ChEBI" id="CHEBI:43474"/>
        <dbReference type="ChEBI" id="CHEBI:61977"/>
        <dbReference type="EC" id="3.1.3.16"/>
    </reaction>
</comment>
<dbReference type="GO" id="GO:0005634">
    <property type="term" value="C:nucleus"/>
    <property type="evidence" value="ECO:0000318"/>
    <property type="project" value="GO_Central"/>
</dbReference>
<dbReference type="SMART" id="SM00195">
    <property type="entry name" value="DSPc"/>
    <property type="match status" value="1"/>
</dbReference>
<evidence type="ECO:0000259" key="6">
    <source>
        <dbReference type="PROSITE" id="PS50056"/>
    </source>
</evidence>
<dbReference type="InterPro" id="IPR000387">
    <property type="entry name" value="Tyr_Pase_dom"/>
</dbReference>
<dbReference type="FunCoup" id="B3S3C2">
    <property type="interactions" value="364"/>
</dbReference>
<dbReference type="PRINTS" id="PR01764">
    <property type="entry name" value="MAPKPHPHTASE"/>
</dbReference>
<dbReference type="Proteomes" id="UP000009022">
    <property type="component" value="Unassembled WGS sequence"/>
</dbReference>
<dbReference type="PROSITE" id="PS00383">
    <property type="entry name" value="TYR_PHOSPHATASE_1"/>
    <property type="match status" value="1"/>
</dbReference>
<dbReference type="EMBL" id="DS985248">
    <property type="protein sequence ID" value="EDV22942.1"/>
    <property type="molecule type" value="Genomic_DNA"/>
</dbReference>
<dbReference type="OrthoDB" id="165342at2759"/>
<evidence type="ECO:0000256" key="4">
    <source>
        <dbReference type="ARBA" id="ARBA00048336"/>
    </source>
</evidence>
<dbReference type="PhylomeDB" id="B3S3C2"/>
<dbReference type="RefSeq" id="XP_002114808.1">
    <property type="nucleotide sequence ID" value="XM_002114772.1"/>
</dbReference>
<comment type="similarity">
    <text evidence="1">Belongs to the protein-tyrosine phosphatase family. Non-receptor class dual specificity subfamily.</text>
</comment>
<dbReference type="CTD" id="6755846"/>
<feature type="domain" description="Tyrosine-protein phosphatase" evidence="5">
    <location>
        <begin position="1"/>
        <end position="138"/>
    </location>
</feature>
<dbReference type="GO" id="GO:0005737">
    <property type="term" value="C:cytoplasm"/>
    <property type="evidence" value="ECO:0000318"/>
    <property type="project" value="GO_Central"/>
</dbReference>
<evidence type="ECO:0000256" key="3">
    <source>
        <dbReference type="ARBA" id="ARBA00022912"/>
    </source>
</evidence>
<dbReference type="GO" id="GO:0043409">
    <property type="term" value="P:negative regulation of MAPK cascade"/>
    <property type="evidence" value="ECO:0000318"/>
    <property type="project" value="GO_Central"/>
</dbReference>
<dbReference type="PANTHER" id="PTHR10159:SF530">
    <property type="entry name" value="DUAL SPECIFICITY PROTEIN PHOSPHATASE DDB_G0271350-RELATED"/>
    <property type="match status" value="1"/>
</dbReference>
<dbReference type="CDD" id="cd14565">
    <property type="entry name" value="DSP_MKP_classI"/>
    <property type="match status" value="1"/>
</dbReference>
<evidence type="ECO:0000313" key="7">
    <source>
        <dbReference type="EMBL" id="EDV22942.1"/>
    </source>
</evidence>
<feature type="non-terminal residue" evidence="7">
    <location>
        <position position="138"/>
    </location>
</feature>
<keyword evidence="3" id="KW-0904">Protein phosphatase</keyword>
<feature type="domain" description="Tyrosine specific protein phosphatases" evidence="6">
    <location>
        <begin position="68"/>
        <end position="120"/>
    </location>
</feature>
<proteinExistence type="inferred from homology"/>
<sequence>PVEILPFLYLGCAEHSSSKSVLEELNITAILNVTKNCPNYFEDSLDYKNIPIDDSLNADIQKWFDDAVGFIAKVRSLHGKVLVHCVGGVSRSATICIAYLVHAYSYSVNQAYDYVKKKRPIISPNLNFMGQLMAYQSR</sequence>
<dbReference type="GO" id="GO:0007165">
    <property type="term" value="P:signal transduction"/>
    <property type="evidence" value="ECO:0000318"/>
    <property type="project" value="GO_Central"/>
</dbReference>
<keyword evidence="2" id="KW-0378">Hydrolase</keyword>
<dbReference type="AlphaFoldDB" id="B3S3C2"/>
<dbReference type="GO" id="GO:0004722">
    <property type="term" value="F:protein serine/threonine phosphatase activity"/>
    <property type="evidence" value="ECO:0007669"/>
    <property type="project" value="UniProtKB-EC"/>
</dbReference>
<evidence type="ECO:0000313" key="8">
    <source>
        <dbReference type="Proteomes" id="UP000009022"/>
    </source>
</evidence>
<dbReference type="KEGG" id="tad:TRIADDRAFT_14780"/>
<reference evidence="7 8" key="1">
    <citation type="journal article" date="2008" name="Nature">
        <title>The Trichoplax genome and the nature of placozoans.</title>
        <authorList>
            <person name="Srivastava M."/>
            <person name="Begovic E."/>
            <person name="Chapman J."/>
            <person name="Putnam N.H."/>
            <person name="Hellsten U."/>
            <person name="Kawashima T."/>
            <person name="Kuo A."/>
            <person name="Mitros T."/>
            <person name="Salamov A."/>
            <person name="Carpenter M.L."/>
            <person name="Signorovitch A.Y."/>
            <person name="Moreno M.A."/>
            <person name="Kamm K."/>
            <person name="Grimwood J."/>
            <person name="Schmutz J."/>
            <person name="Shapiro H."/>
            <person name="Grigoriev I.V."/>
            <person name="Buss L.W."/>
            <person name="Schierwater B."/>
            <person name="Dellaporta S.L."/>
            <person name="Rokhsar D.S."/>
        </authorList>
    </citation>
    <scope>NUCLEOTIDE SEQUENCE [LARGE SCALE GENOMIC DNA]</scope>
    <source>
        <strain evidence="7 8">Grell-BS-1999</strain>
    </source>
</reference>
<evidence type="ECO:0000256" key="2">
    <source>
        <dbReference type="ARBA" id="ARBA00022801"/>
    </source>
</evidence>
<protein>
    <recommendedName>
        <fullName evidence="9">Protein-tyrosine-phosphatase</fullName>
    </recommendedName>
</protein>
<dbReference type="HOGENOM" id="CLU_027074_11_6_1"/>
<evidence type="ECO:0000259" key="5">
    <source>
        <dbReference type="PROSITE" id="PS50054"/>
    </source>
</evidence>
<organism evidence="7 8">
    <name type="scientific">Trichoplax adhaerens</name>
    <name type="common">Trichoplax reptans</name>
    <dbReference type="NCBI Taxonomy" id="10228"/>
    <lineage>
        <taxon>Eukaryota</taxon>
        <taxon>Metazoa</taxon>
        <taxon>Placozoa</taxon>
        <taxon>Uniplacotomia</taxon>
        <taxon>Trichoplacea</taxon>
        <taxon>Trichoplacidae</taxon>
        <taxon>Trichoplax</taxon>
    </lineage>
</organism>
<dbReference type="Pfam" id="PF00782">
    <property type="entry name" value="DSPc"/>
    <property type="match status" value="1"/>
</dbReference>
<name>B3S3C2_TRIAD</name>
<gene>
    <name evidence="7" type="ORF">TRIADDRAFT_14780</name>
</gene>
<dbReference type="InterPro" id="IPR016130">
    <property type="entry name" value="Tyr_Pase_AS"/>
</dbReference>
<keyword evidence="8" id="KW-1185">Reference proteome</keyword>
<evidence type="ECO:0008006" key="9">
    <source>
        <dbReference type="Google" id="ProtNLM"/>
    </source>
</evidence>
<dbReference type="InterPro" id="IPR020422">
    <property type="entry name" value="TYR_PHOSPHATASE_DUAL_dom"/>
</dbReference>
<dbReference type="InterPro" id="IPR000340">
    <property type="entry name" value="Dual-sp_phosphatase_cat-dom"/>
</dbReference>
<dbReference type="PANTHER" id="PTHR10159">
    <property type="entry name" value="DUAL SPECIFICITY PROTEIN PHOSPHATASE"/>
    <property type="match status" value="1"/>
</dbReference>
<dbReference type="InterPro" id="IPR008343">
    <property type="entry name" value="MKP"/>
</dbReference>
<dbReference type="STRING" id="10228.B3S3C2"/>
<dbReference type="OMA" id="TWSLISH"/>
<dbReference type="InterPro" id="IPR029021">
    <property type="entry name" value="Prot-tyrosine_phosphatase-like"/>
</dbReference>
<dbReference type="PROSITE" id="PS50054">
    <property type="entry name" value="TYR_PHOSPHATASE_DUAL"/>
    <property type="match status" value="1"/>
</dbReference>